<dbReference type="RefSeq" id="WP_250565735.1">
    <property type="nucleotide sequence ID" value="NZ_QXHD01000004.1"/>
</dbReference>
<gene>
    <name evidence="2" type="ORF">DXZ20_12460</name>
</gene>
<evidence type="ECO:0000313" key="3">
    <source>
        <dbReference type="Proteomes" id="UP000481033"/>
    </source>
</evidence>
<feature type="compositionally biased region" description="Polar residues" evidence="1">
    <location>
        <begin position="89"/>
        <end position="98"/>
    </location>
</feature>
<evidence type="ECO:0000313" key="2">
    <source>
        <dbReference type="EMBL" id="NEZ56472.1"/>
    </source>
</evidence>
<evidence type="ECO:0000256" key="1">
    <source>
        <dbReference type="SAM" id="MobiDB-lite"/>
    </source>
</evidence>
<feature type="region of interest" description="Disordered" evidence="1">
    <location>
        <begin position="1"/>
        <end position="100"/>
    </location>
</feature>
<organism evidence="2 3">
    <name type="scientific">Adonisia turfae CCMR0081</name>
    <dbReference type="NCBI Taxonomy" id="2292702"/>
    <lineage>
        <taxon>Bacteria</taxon>
        <taxon>Bacillati</taxon>
        <taxon>Cyanobacteriota</taxon>
        <taxon>Adonisia</taxon>
        <taxon>Adonisia turfae</taxon>
    </lineage>
</organism>
<evidence type="ECO:0008006" key="4">
    <source>
        <dbReference type="Google" id="ProtNLM"/>
    </source>
</evidence>
<dbReference type="EMBL" id="QXHD01000004">
    <property type="protein sequence ID" value="NEZ56472.1"/>
    <property type="molecule type" value="Genomic_DNA"/>
</dbReference>
<protein>
    <recommendedName>
        <fullName evidence="4">HNH/Endo VII superfamily nuclease toxins domain-containing protein</fullName>
    </recommendedName>
</protein>
<name>A0A6M0RKZ1_9CYAN</name>
<sequence length="195" mass="20947">MSQLLDDVARGAGSIGDDIGRALAGSGNELVPALPRGGRLPTGAVDDLNPAAPLRSQGNPGPNRAVDADSIVGSSRKGQQSISEDRKISANSNNTSDALNRKFRIAENAQERSVRTRQLPDGRVRCYEAEVPASKPGPSRGRSHVTEYNPRTGRVREWKEVYDHAGNMNRVHLKTENGLPLNSPHFPPTGNELGL</sequence>
<dbReference type="AlphaFoldDB" id="A0A6M0RKZ1"/>
<accession>A0A6M0RKZ1</accession>
<reference evidence="2 3" key="1">
    <citation type="journal article" date="2020" name="Microb. Ecol.">
        <title>Ecogenomics of the Marine Benthic Filamentous Cyanobacterium Adonisia.</title>
        <authorList>
            <person name="Walter J.M."/>
            <person name="Coutinho F.H."/>
            <person name="Leomil L."/>
            <person name="Hargreaves P.I."/>
            <person name="Campeao M.E."/>
            <person name="Vieira V.V."/>
            <person name="Silva B.S."/>
            <person name="Fistarol G.O."/>
            <person name="Salomon P.S."/>
            <person name="Sawabe T."/>
            <person name="Mino S."/>
            <person name="Hosokawa M."/>
            <person name="Miyashita H."/>
            <person name="Maruyama F."/>
            <person name="van Verk M.C."/>
            <person name="Dutilh B.E."/>
            <person name="Thompson C.C."/>
            <person name="Thompson F.L."/>
        </authorList>
    </citation>
    <scope>NUCLEOTIDE SEQUENCE [LARGE SCALE GENOMIC DNA]</scope>
    <source>
        <strain evidence="2 3">CCMR0081</strain>
    </source>
</reference>
<feature type="compositionally biased region" description="Polar residues" evidence="1">
    <location>
        <begin position="72"/>
        <end position="82"/>
    </location>
</feature>
<dbReference type="Proteomes" id="UP000481033">
    <property type="component" value="Unassembled WGS sequence"/>
</dbReference>
<keyword evidence="3" id="KW-1185">Reference proteome</keyword>
<feature type="region of interest" description="Disordered" evidence="1">
    <location>
        <begin position="175"/>
        <end position="195"/>
    </location>
</feature>
<proteinExistence type="predicted"/>
<comment type="caution">
    <text evidence="2">The sequence shown here is derived from an EMBL/GenBank/DDBJ whole genome shotgun (WGS) entry which is preliminary data.</text>
</comment>